<evidence type="ECO:0000313" key="3">
    <source>
        <dbReference type="EMBL" id="CAJ0592006.1"/>
    </source>
</evidence>
<keyword evidence="4" id="KW-1185">Reference proteome</keyword>
<name>A0AA36DRF2_CYLNA</name>
<reference evidence="3" key="1">
    <citation type="submission" date="2023-07" db="EMBL/GenBank/DDBJ databases">
        <authorList>
            <consortium name="CYATHOMIX"/>
        </authorList>
    </citation>
    <scope>NUCLEOTIDE SEQUENCE</scope>
    <source>
        <strain evidence="3">N/A</strain>
    </source>
</reference>
<feature type="region of interest" description="Disordered" evidence="2">
    <location>
        <begin position="1"/>
        <end position="36"/>
    </location>
</feature>
<protein>
    <submittedName>
        <fullName evidence="3">Uncharacterized protein</fullName>
    </submittedName>
</protein>
<proteinExistence type="predicted"/>
<comment type="caution">
    <text evidence="3">The sequence shown here is derived from an EMBL/GenBank/DDBJ whole genome shotgun (WGS) entry which is preliminary data.</text>
</comment>
<dbReference type="EMBL" id="CATQJL010000001">
    <property type="protein sequence ID" value="CAJ0592006.1"/>
    <property type="molecule type" value="Genomic_DNA"/>
</dbReference>
<accession>A0AA36DRF2</accession>
<gene>
    <name evidence="3" type="ORF">CYNAS_LOCUS3989</name>
</gene>
<feature type="coiled-coil region" evidence="1">
    <location>
        <begin position="37"/>
        <end position="74"/>
    </location>
</feature>
<evidence type="ECO:0000313" key="4">
    <source>
        <dbReference type="Proteomes" id="UP001176961"/>
    </source>
</evidence>
<dbReference type="AlphaFoldDB" id="A0AA36DRF2"/>
<organism evidence="3 4">
    <name type="scientific">Cylicocyclus nassatus</name>
    <name type="common">Nematode worm</name>
    <dbReference type="NCBI Taxonomy" id="53992"/>
    <lineage>
        <taxon>Eukaryota</taxon>
        <taxon>Metazoa</taxon>
        <taxon>Ecdysozoa</taxon>
        <taxon>Nematoda</taxon>
        <taxon>Chromadorea</taxon>
        <taxon>Rhabditida</taxon>
        <taxon>Rhabditina</taxon>
        <taxon>Rhabditomorpha</taxon>
        <taxon>Strongyloidea</taxon>
        <taxon>Strongylidae</taxon>
        <taxon>Cylicocyclus</taxon>
    </lineage>
</organism>
<keyword evidence="1" id="KW-0175">Coiled coil</keyword>
<evidence type="ECO:0000256" key="1">
    <source>
        <dbReference type="SAM" id="Coils"/>
    </source>
</evidence>
<sequence length="281" mass="31566">MSLPSTSSSIHTYSSTSAPKKQEDVKPTAKTPTLTRLERANRAIAVLEKRLTENKRALDRCKDLESKLQRIDKDMDTAYIKIKGELMHAELGRHYSDKSSGTVSHATSLYDTDYLERSLLSPKSSFPMPRYVDASLEKRLISIERSLRRLDGIESVLKKLSTQVGVTNEKIPKTVIPLKGNLYGCHEISEVFKQTQEELQKARAAISKMLTMPAIYSRAQTISECIRDRSELEVLGKMIDRFLTKIGNSKRAYENACGDASRCIVCSMRTTSSAFSKASLY</sequence>
<feature type="compositionally biased region" description="Low complexity" evidence="2">
    <location>
        <begin position="1"/>
        <end position="17"/>
    </location>
</feature>
<dbReference type="Proteomes" id="UP001176961">
    <property type="component" value="Unassembled WGS sequence"/>
</dbReference>
<evidence type="ECO:0000256" key="2">
    <source>
        <dbReference type="SAM" id="MobiDB-lite"/>
    </source>
</evidence>